<protein>
    <submittedName>
        <fullName evidence="4">MAGE-domain-containing protein</fullName>
    </submittedName>
</protein>
<evidence type="ECO:0000313" key="3">
    <source>
        <dbReference type="Proteomes" id="UP000504637"/>
    </source>
</evidence>
<keyword evidence="3" id="KW-1185">Reference proteome</keyword>
<dbReference type="InterPro" id="IPR041898">
    <property type="entry name" value="MAGE_WH1"/>
</dbReference>
<dbReference type="Gene3D" id="1.10.10.1210">
    <property type="entry name" value="MAGE homology domain, winged helix WH2 motif"/>
    <property type="match status" value="1"/>
</dbReference>
<evidence type="ECO:0000313" key="4">
    <source>
        <dbReference type="RefSeq" id="XP_033460694.1"/>
    </source>
</evidence>
<sequence>EDPGPSQGPSTQRRRTDAVSDDASSGDEADGHATQGDGLDDMVKKLVRLALACEYQRRPIRRTEISEKVLGTNGRQFKAVWARAQDQLSHVFGMEMVELPVREKLTLQQRRAAQKAPATKPTVSWMLTTKLPSEFRDPVVLQPPAVPTASEDSKYTGIYTLLVSLISLSGGSLPDAKMERCLARLQMEDRTPIPEYDRTEKLIKRMEKDGYIVKVKESSGAGDDDIYWVVGPRGKVEVGEDGVRGLTKTVFGTMETEADEEELERKIARSLGLGEKPDSRKAAAPPAESTRRGRNAPNGGNRRARNNNGDDDGEADDDEEMDEDE</sequence>
<dbReference type="OrthoDB" id="205198at2759"/>
<dbReference type="RefSeq" id="XP_033460694.1">
    <property type="nucleotide sequence ID" value="XM_033601312.1"/>
</dbReference>
<organism evidence="4">
    <name type="scientific">Dissoconium aciculare CBS 342.82</name>
    <dbReference type="NCBI Taxonomy" id="1314786"/>
    <lineage>
        <taxon>Eukaryota</taxon>
        <taxon>Fungi</taxon>
        <taxon>Dikarya</taxon>
        <taxon>Ascomycota</taxon>
        <taxon>Pezizomycotina</taxon>
        <taxon>Dothideomycetes</taxon>
        <taxon>Dothideomycetidae</taxon>
        <taxon>Mycosphaerellales</taxon>
        <taxon>Dissoconiaceae</taxon>
        <taxon>Dissoconium</taxon>
    </lineage>
</organism>
<feature type="compositionally biased region" description="Acidic residues" evidence="1">
    <location>
        <begin position="309"/>
        <end position="325"/>
    </location>
</feature>
<dbReference type="Gene3D" id="1.10.10.1200">
    <property type="entry name" value="MAGE homology domain, winged helix WH1 motif"/>
    <property type="match status" value="1"/>
</dbReference>
<dbReference type="InterPro" id="IPR041899">
    <property type="entry name" value="MAGE_WH2"/>
</dbReference>
<name>A0A6J3M6Y2_9PEZI</name>
<evidence type="ECO:0000259" key="2">
    <source>
        <dbReference type="PROSITE" id="PS50838"/>
    </source>
</evidence>
<dbReference type="InterPro" id="IPR002190">
    <property type="entry name" value="MHD_dom"/>
</dbReference>
<reference evidence="4" key="1">
    <citation type="submission" date="2020-01" db="EMBL/GenBank/DDBJ databases">
        <authorList>
            <consortium name="DOE Joint Genome Institute"/>
            <person name="Haridas S."/>
            <person name="Albert R."/>
            <person name="Binder M."/>
            <person name="Bloem J."/>
            <person name="Labutti K."/>
            <person name="Salamov A."/>
            <person name="Andreopoulos B."/>
            <person name="Baker S.E."/>
            <person name="Barry K."/>
            <person name="Bills G."/>
            <person name="Bluhm B.H."/>
            <person name="Cannon C."/>
            <person name="Castanera R."/>
            <person name="Culley D.E."/>
            <person name="Daum C."/>
            <person name="Ezra D."/>
            <person name="Gonzalez J.B."/>
            <person name="Henrissat B."/>
            <person name="Kuo A."/>
            <person name="Liang C."/>
            <person name="Lipzen A."/>
            <person name="Lutzoni F."/>
            <person name="Magnuson J."/>
            <person name="Mondo S."/>
            <person name="Nolan M."/>
            <person name="Ohm R."/>
            <person name="Pangilinan J."/>
            <person name="Park H.-J."/>
            <person name="Ramirez L."/>
            <person name="Alfaro M."/>
            <person name="Sun H."/>
            <person name="Tritt A."/>
            <person name="Yoshinaga Y."/>
            <person name="Zwiers L.-H."/>
            <person name="Turgeon B.G."/>
            <person name="Goodwin S.B."/>
            <person name="Spatafora J.W."/>
            <person name="Crous P.W."/>
            <person name="Grigoriev I.V."/>
        </authorList>
    </citation>
    <scope>NUCLEOTIDE SEQUENCE</scope>
    <source>
        <strain evidence="4">CBS 342.82</strain>
    </source>
</reference>
<feature type="domain" description="MAGE" evidence="2">
    <location>
        <begin position="39"/>
        <end position="238"/>
    </location>
</feature>
<dbReference type="SMART" id="SM01373">
    <property type="entry name" value="MAGE"/>
    <property type="match status" value="1"/>
</dbReference>
<proteinExistence type="predicted"/>
<evidence type="ECO:0000256" key="1">
    <source>
        <dbReference type="SAM" id="MobiDB-lite"/>
    </source>
</evidence>
<gene>
    <name evidence="4" type="ORF">K489DRAFT_318372</name>
</gene>
<feature type="region of interest" description="Disordered" evidence="1">
    <location>
        <begin position="1"/>
        <end position="38"/>
    </location>
</feature>
<feature type="region of interest" description="Disordered" evidence="1">
    <location>
        <begin position="255"/>
        <end position="325"/>
    </location>
</feature>
<dbReference type="GO" id="GO:0006281">
    <property type="term" value="P:DNA repair"/>
    <property type="evidence" value="ECO:0007669"/>
    <property type="project" value="TreeGrafter"/>
</dbReference>
<dbReference type="Pfam" id="PF01454">
    <property type="entry name" value="MAGE"/>
    <property type="match status" value="1"/>
</dbReference>
<dbReference type="AlphaFoldDB" id="A0A6J3M6Y2"/>
<accession>A0A6J3M6Y2</accession>
<dbReference type="PANTHER" id="PTHR11736">
    <property type="entry name" value="MELANOMA-ASSOCIATED ANTIGEN MAGE ANTIGEN"/>
    <property type="match status" value="1"/>
</dbReference>
<reference evidence="4" key="2">
    <citation type="submission" date="2020-04" db="EMBL/GenBank/DDBJ databases">
        <authorList>
            <consortium name="NCBI Genome Project"/>
        </authorList>
    </citation>
    <scope>NUCLEOTIDE SEQUENCE</scope>
    <source>
        <strain evidence="4">CBS 342.82</strain>
    </source>
</reference>
<dbReference type="GO" id="GO:0005634">
    <property type="term" value="C:nucleus"/>
    <property type="evidence" value="ECO:0007669"/>
    <property type="project" value="TreeGrafter"/>
</dbReference>
<dbReference type="InterPro" id="IPR037445">
    <property type="entry name" value="MAGE"/>
</dbReference>
<reference evidence="4" key="3">
    <citation type="submission" date="2025-08" db="UniProtKB">
        <authorList>
            <consortium name="RefSeq"/>
        </authorList>
    </citation>
    <scope>IDENTIFICATION</scope>
    <source>
        <strain evidence="4">CBS 342.82</strain>
    </source>
</reference>
<dbReference type="GeneID" id="54359112"/>
<dbReference type="Proteomes" id="UP000504637">
    <property type="component" value="Unplaced"/>
</dbReference>
<feature type="non-terminal residue" evidence="4">
    <location>
        <position position="1"/>
    </location>
</feature>
<dbReference type="PROSITE" id="PS50838">
    <property type="entry name" value="MAGE"/>
    <property type="match status" value="1"/>
</dbReference>
<dbReference type="PANTHER" id="PTHR11736:SF14">
    <property type="entry name" value="NSE3 HOMOLOG, SMC5-SMC6 COMPLEX COMPONENT"/>
    <property type="match status" value="1"/>
</dbReference>